<dbReference type="InterPro" id="IPR001789">
    <property type="entry name" value="Sig_transdc_resp-reg_receiver"/>
</dbReference>
<dbReference type="PROSITE" id="PS50110">
    <property type="entry name" value="RESPONSE_REGULATORY"/>
    <property type="match status" value="1"/>
</dbReference>
<accession>M5Q170</accession>
<feature type="domain" description="Response regulatory" evidence="3">
    <location>
        <begin position="7"/>
        <end position="119"/>
    </location>
</feature>
<gene>
    <name evidence="4" type="ORF">PCS_01827</name>
</gene>
<evidence type="ECO:0000256" key="2">
    <source>
        <dbReference type="PROSITE-ProRule" id="PRU00169"/>
    </source>
</evidence>
<evidence type="ECO:0000313" key="4">
    <source>
        <dbReference type="EMBL" id="EMG37316.1"/>
    </source>
</evidence>
<dbReference type="EMBL" id="AOSV01000019">
    <property type="protein sequence ID" value="EMG37316.1"/>
    <property type="molecule type" value="Genomic_DNA"/>
</dbReference>
<sequence>MAANSKKILIVDDESHISGYLSDILSEAGYKTITAGDGDAAMKALEKENPDLITLDIEMPGVSGPLFNRKLTKKGTDKTVPIIVITGHPGFKYAIPNAVAEFDKPFEPKDVLAKVQSILGK</sequence>
<keyword evidence="4" id="KW-0238">DNA-binding</keyword>
<comment type="caution">
    <text evidence="4">The sequence shown here is derived from an EMBL/GenBank/DDBJ whole genome shotgun (WGS) entry which is preliminary data.</text>
</comment>
<dbReference type="PANTHER" id="PTHR44591:SF3">
    <property type="entry name" value="RESPONSE REGULATORY DOMAIN-CONTAINING PROTEIN"/>
    <property type="match status" value="1"/>
</dbReference>
<organism evidence="4 5">
    <name type="scientific">Desulfocurvibacter africanus PCS</name>
    <dbReference type="NCBI Taxonomy" id="1262666"/>
    <lineage>
        <taxon>Bacteria</taxon>
        <taxon>Pseudomonadati</taxon>
        <taxon>Thermodesulfobacteriota</taxon>
        <taxon>Desulfovibrionia</taxon>
        <taxon>Desulfovibrionales</taxon>
        <taxon>Desulfovibrionaceae</taxon>
        <taxon>Desulfocurvibacter</taxon>
    </lineage>
</organism>
<proteinExistence type="predicted"/>
<dbReference type="GO" id="GO:0000160">
    <property type="term" value="P:phosphorelay signal transduction system"/>
    <property type="evidence" value="ECO:0007669"/>
    <property type="project" value="InterPro"/>
</dbReference>
<dbReference type="SUPFAM" id="SSF52172">
    <property type="entry name" value="CheY-like"/>
    <property type="match status" value="1"/>
</dbReference>
<dbReference type="AlphaFoldDB" id="M5Q170"/>
<dbReference type="GO" id="GO:0003677">
    <property type="term" value="F:DNA binding"/>
    <property type="evidence" value="ECO:0007669"/>
    <property type="project" value="UniProtKB-KW"/>
</dbReference>
<dbReference type="SMART" id="SM00448">
    <property type="entry name" value="REC"/>
    <property type="match status" value="1"/>
</dbReference>
<dbReference type="PANTHER" id="PTHR44591">
    <property type="entry name" value="STRESS RESPONSE REGULATOR PROTEIN 1"/>
    <property type="match status" value="1"/>
</dbReference>
<evidence type="ECO:0000313" key="5">
    <source>
        <dbReference type="Proteomes" id="UP000011922"/>
    </source>
</evidence>
<dbReference type="RefSeq" id="WP_005986381.1">
    <property type="nucleotide sequence ID" value="NZ_AOSV01000019.1"/>
</dbReference>
<name>M5Q170_DESAF</name>
<evidence type="ECO:0000259" key="3">
    <source>
        <dbReference type="PROSITE" id="PS50110"/>
    </source>
</evidence>
<dbReference type="PATRIC" id="fig|1262666.3.peg.1850"/>
<dbReference type="Proteomes" id="UP000011922">
    <property type="component" value="Unassembled WGS sequence"/>
</dbReference>
<dbReference type="OrthoDB" id="5295285at2"/>
<dbReference type="Gene3D" id="3.40.50.2300">
    <property type="match status" value="1"/>
</dbReference>
<evidence type="ECO:0000256" key="1">
    <source>
        <dbReference type="ARBA" id="ARBA00022553"/>
    </source>
</evidence>
<feature type="modified residue" description="4-aspartylphosphate" evidence="2">
    <location>
        <position position="56"/>
    </location>
</feature>
<dbReference type="Pfam" id="PF00072">
    <property type="entry name" value="Response_reg"/>
    <property type="match status" value="1"/>
</dbReference>
<protein>
    <submittedName>
        <fullName evidence="4">CheY-like receiver, AAA-type ATPase, and DNA-binding domain containing response regulator</fullName>
    </submittedName>
</protein>
<dbReference type="InterPro" id="IPR050595">
    <property type="entry name" value="Bact_response_regulator"/>
</dbReference>
<reference evidence="4 5" key="1">
    <citation type="journal article" date="2013" name="Genome Announc.">
        <title>Draft Genome Sequence for Desulfovibrio africanus Strain PCS.</title>
        <authorList>
            <person name="Brown S.D."/>
            <person name="Utturkar S.M."/>
            <person name="Arkin A.P."/>
            <person name="Deutschbauer A.M."/>
            <person name="Elias D.A."/>
            <person name="Hazen T.C."/>
            <person name="Chakraborty R."/>
        </authorList>
    </citation>
    <scope>NUCLEOTIDE SEQUENCE [LARGE SCALE GENOMIC DNA]</scope>
    <source>
        <strain evidence="4 5">PCS</strain>
    </source>
</reference>
<keyword evidence="1 2" id="KW-0597">Phosphoprotein</keyword>
<dbReference type="InterPro" id="IPR011006">
    <property type="entry name" value="CheY-like_superfamily"/>
</dbReference>